<dbReference type="SUPFAM" id="SSF51261">
    <property type="entry name" value="Duplicated hybrid motif"/>
    <property type="match status" value="1"/>
</dbReference>
<accession>A0ABN2CXJ6</accession>
<name>A0ABN2CXJ6_9ACTN</name>
<feature type="transmembrane region" description="Helical" evidence="2">
    <location>
        <begin position="7"/>
        <end position="32"/>
    </location>
</feature>
<evidence type="ECO:0000313" key="5">
    <source>
        <dbReference type="EMBL" id="GAA1566249.1"/>
    </source>
</evidence>
<comment type="caution">
    <text evidence="5">The sequence shown here is derived from an EMBL/GenBank/DDBJ whole genome shotgun (WGS) entry which is preliminary data.</text>
</comment>
<feature type="region of interest" description="Disordered" evidence="1">
    <location>
        <begin position="128"/>
        <end position="149"/>
    </location>
</feature>
<feature type="domain" description="M23ase beta-sheet core" evidence="3">
    <location>
        <begin position="73"/>
        <end position="162"/>
    </location>
</feature>
<dbReference type="Proteomes" id="UP001500393">
    <property type="component" value="Unassembled WGS sequence"/>
</dbReference>
<dbReference type="CDD" id="cd12797">
    <property type="entry name" value="M23_peptidase"/>
    <property type="match status" value="1"/>
</dbReference>
<keyword evidence="6" id="KW-1185">Reference proteome</keyword>
<evidence type="ECO:0000259" key="3">
    <source>
        <dbReference type="Pfam" id="PF01551"/>
    </source>
</evidence>
<reference evidence="5 6" key="1">
    <citation type="journal article" date="2019" name="Int. J. Syst. Evol. Microbiol.">
        <title>The Global Catalogue of Microorganisms (GCM) 10K type strain sequencing project: providing services to taxonomists for standard genome sequencing and annotation.</title>
        <authorList>
            <consortium name="The Broad Institute Genomics Platform"/>
            <consortium name="The Broad Institute Genome Sequencing Center for Infectious Disease"/>
            <person name="Wu L."/>
            <person name="Ma J."/>
        </authorList>
    </citation>
    <scope>NUCLEOTIDE SEQUENCE [LARGE SCALE GENOMIC DNA]</scope>
    <source>
        <strain evidence="5 6">JCM 14969</strain>
    </source>
</reference>
<proteinExistence type="predicted"/>
<protein>
    <recommendedName>
        <fullName evidence="7">Peptidase family M23</fullName>
    </recommendedName>
</protein>
<dbReference type="InterPro" id="IPR016047">
    <property type="entry name" value="M23ase_b-sheet_dom"/>
</dbReference>
<keyword evidence="2" id="KW-0812">Transmembrane</keyword>
<organism evidence="5 6">
    <name type="scientific">Kribbella sancticallisti</name>
    <dbReference type="NCBI Taxonomy" id="460087"/>
    <lineage>
        <taxon>Bacteria</taxon>
        <taxon>Bacillati</taxon>
        <taxon>Actinomycetota</taxon>
        <taxon>Actinomycetes</taxon>
        <taxon>Propionibacteriales</taxon>
        <taxon>Kribbellaceae</taxon>
        <taxon>Kribbella</taxon>
    </lineage>
</organism>
<dbReference type="Pfam" id="PF01551">
    <property type="entry name" value="Peptidase_M23"/>
    <property type="match status" value="1"/>
</dbReference>
<evidence type="ECO:0000313" key="6">
    <source>
        <dbReference type="Proteomes" id="UP001500393"/>
    </source>
</evidence>
<keyword evidence="2" id="KW-0472">Membrane</keyword>
<evidence type="ECO:0000259" key="4">
    <source>
        <dbReference type="Pfam" id="PF18013"/>
    </source>
</evidence>
<evidence type="ECO:0000256" key="2">
    <source>
        <dbReference type="SAM" id="Phobius"/>
    </source>
</evidence>
<feature type="region of interest" description="Disordered" evidence="1">
    <location>
        <begin position="168"/>
        <end position="187"/>
    </location>
</feature>
<dbReference type="EMBL" id="BAAAOS010000017">
    <property type="protein sequence ID" value="GAA1566249.1"/>
    <property type="molecule type" value="Genomic_DNA"/>
</dbReference>
<evidence type="ECO:0000256" key="1">
    <source>
        <dbReference type="SAM" id="MobiDB-lite"/>
    </source>
</evidence>
<dbReference type="InterPro" id="IPR050570">
    <property type="entry name" value="Cell_wall_metabolism_enzyme"/>
</dbReference>
<dbReference type="Pfam" id="PF18013">
    <property type="entry name" value="Phage_lysozyme2"/>
    <property type="match status" value="1"/>
</dbReference>
<dbReference type="RefSeq" id="WP_344212094.1">
    <property type="nucleotide sequence ID" value="NZ_BAAAOS010000017.1"/>
</dbReference>
<dbReference type="InterPro" id="IPR041219">
    <property type="entry name" value="Phage_lysozyme2"/>
</dbReference>
<evidence type="ECO:0008006" key="7">
    <source>
        <dbReference type="Google" id="ProtNLM"/>
    </source>
</evidence>
<feature type="compositionally biased region" description="Polar residues" evidence="1">
    <location>
        <begin position="130"/>
        <end position="141"/>
    </location>
</feature>
<gene>
    <name evidence="5" type="ORF">GCM10009789_19650</name>
</gene>
<feature type="domain" description="Phage tail lysozyme" evidence="4">
    <location>
        <begin position="200"/>
        <end position="356"/>
    </location>
</feature>
<keyword evidence="2" id="KW-1133">Transmembrane helix</keyword>
<dbReference type="InterPro" id="IPR011055">
    <property type="entry name" value="Dup_hybrid_motif"/>
</dbReference>
<dbReference type="PANTHER" id="PTHR21666:SF270">
    <property type="entry name" value="MUREIN HYDROLASE ACTIVATOR ENVC"/>
    <property type="match status" value="1"/>
</dbReference>
<dbReference type="Gene3D" id="2.70.70.10">
    <property type="entry name" value="Glucose Permease (Domain IIA)"/>
    <property type="match status" value="1"/>
</dbReference>
<sequence>MSDSKALPLAGGVMLVLFLPLIIVLALLLGVLTSMDDAAACTTPPAPQEAALAFPTDLKGPPDQGWDDEGDEQHKGFDYTVDKGSPVYAAEEGEVISVEGDWIKIEHTPGLQTWYKFFESKSVRRGSTVDRGQQIGTSGEGSESAPGKSGAHLHFELWVQQDESGTLKQVDPTDSLKADTSASSSSGGACGCDGLVGSNNQAKAFNFFASNGYSKEQAAGIVGNMIHESGVEPARLQSTPPGTITHASDAKDNPNGWGIVQWTPAGKMIKPSLEAGHDDATIESLEFQLNFLKSQLEGGTDIPEANAGTKLKATSTVEAAAVAFGQYYERFAGSEDLSNPRYAQRKTAAREVFDTFGGGAGGGEATGGCGAGNGDIVATALQLAWDTPDHGHNPKPGYPEAQRQYNGSKGYDELTDCGVFVATVMVMSGVDPDYVRRLTSSQRAYVRGSSKYEVFENLTNESQLRPGDIFVHNGHTFIYTGPYEGSNGQTYNAASASLYGHVPEATHVYFSDSRGHYTVARIKQSG</sequence>
<dbReference type="PANTHER" id="PTHR21666">
    <property type="entry name" value="PEPTIDASE-RELATED"/>
    <property type="match status" value="1"/>
</dbReference>
<dbReference type="Gene3D" id="1.10.530.10">
    <property type="match status" value="1"/>
</dbReference>